<evidence type="ECO:0000313" key="1">
    <source>
        <dbReference type="EMBL" id="PHZ25949.1"/>
    </source>
</evidence>
<dbReference type="AlphaFoldDB" id="A0A2G4TY58"/>
<gene>
    <name evidence="1" type="ORF">CS533_18760</name>
</gene>
<evidence type="ECO:0000313" key="2">
    <source>
        <dbReference type="Proteomes" id="UP000229378"/>
    </source>
</evidence>
<accession>A0A2G4TY58</accession>
<sequence length="80" mass="8857">MLLLLVMDYGLTLFYLANSISNDIHCAHAIKQQDILPMWIPTPLLCCRSATALAAIYLIPLAQPALFNPHSSLMLARCCL</sequence>
<name>A0A2G4TY58_YERBE</name>
<proteinExistence type="predicted"/>
<dbReference type="Proteomes" id="UP000229378">
    <property type="component" value="Unassembled WGS sequence"/>
</dbReference>
<reference evidence="1 2" key="1">
    <citation type="submission" date="2017-10" db="EMBL/GenBank/DDBJ databases">
        <authorList>
            <person name="Banno H."/>
            <person name="Chua N.-H."/>
        </authorList>
    </citation>
    <scope>NUCLEOTIDE SEQUENCE [LARGE SCALE GENOMIC DNA]</scope>
    <source>
        <strain evidence="1 2">SCPM-O-B-7607</strain>
    </source>
</reference>
<comment type="caution">
    <text evidence="1">The sequence shown here is derived from an EMBL/GenBank/DDBJ whole genome shotgun (WGS) entry which is preliminary data.</text>
</comment>
<organism evidence="1 2">
    <name type="scientific">Yersinia bercovieri</name>
    <dbReference type="NCBI Taxonomy" id="634"/>
    <lineage>
        <taxon>Bacteria</taxon>
        <taxon>Pseudomonadati</taxon>
        <taxon>Pseudomonadota</taxon>
        <taxon>Gammaproteobacteria</taxon>
        <taxon>Enterobacterales</taxon>
        <taxon>Yersiniaceae</taxon>
        <taxon>Yersinia</taxon>
    </lineage>
</organism>
<protein>
    <submittedName>
        <fullName evidence="1">Uncharacterized protein</fullName>
    </submittedName>
</protein>
<dbReference type="EMBL" id="PEHN01000032">
    <property type="protein sequence ID" value="PHZ25949.1"/>
    <property type="molecule type" value="Genomic_DNA"/>
</dbReference>